<dbReference type="Proteomes" id="UP000815677">
    <property type="component" value="Unassembled WGS sequence"/>
</dbReference>
<keyword evidence="3" id="KW-1185">Reference proteome</keyword>
<feature type="region of interest" description="Disordered" evidence="1">
    <location>
        <begin position="385"/>
        <end position="409"/>
    </location>
</feature>
<proteinExistence type="predicted"/>
<feature type="region of interest" description="Disordered" evidence="1">
    <location>
        <begin position="244"/>
        <end position="287"/>
    </location>
</feature>
<evidence type="ECO:0000313" key="2">
    <source>
        <dbReference type="EMBL" id="GAT42583.1"/>
    </source>
</evidence>
<sequence>MDLRPQPQTPASAWGYSTDYCTTAHSTTTTLDHLTDTRRDYKQPPEPRFRPAYPDYRKHRMLPVGLSSIATAQFLPRHPFRAKQPRLGADSAAPANPTLHLLPESTRTTQATKILSKNPGSVHLSKSKIWFCSLAHATVNLNLRRRRTHTGRAYLGTGPQKPHHHHPPELAPPAPVPIPTKLSQPTARTATPHLLLDADKTTDESRRHPASELLPVPLHISHAHPPNSALSNDVKSVRSVLAEANTSVSSPAQVARTEHDHRGTPERPSRVGAVPSQSPNPAPCCQRKKRANISRNECVHIELARVIRTEAGEAGGDSSVLGVLLGEFGGTNERREWYCGEEKNEMRFSQSLKATQCLHALSARRLAIAFVAPATGRAGCGGPRCGELTKERGTKPPTGPPKNAPDMLK</sequence>
<dbReference type="EMBL" id="DF838099">
    <property type="protein sequence ID" value="GAT42583.1"/>
    <property type="molecule type" value="Genomic_DNA"/>
</dbReference>
<evidence type="ECO:0000256" key="1">
    <source>
        <dbReference type="SAM" id="MobiDB-lite"/>
    </source>
</evidence>
<feature type="compositionally biased region" description="Basic and acidic residues" evidence="1">
    <location>
        <begin position="256"/>
        <end position="269"/>
    </location>
</feature>
<name>A0ABQ0KUL1_MYCCL</name>
<organism evidence="2 3">
    <name type="scientific">Mycena chlorophos</name>
    <name type="common">Agaric fungus</name>
    <name type="synonym">Agaricus chlorophos</name>
    <dbReference type="NCBI Taxonomy" id="658473"/>
    <lineage>
        <taxon>Eukaryota</taxon>
        <taxon>Fungi</taxon>
        <taxon>Dikarya</taxon>
        <taxon>Basidiomycota</taxon>
        <taxon>Agaricomycotina</taxon>
        <taxon>Agaricomycetes</taxon>
        <taxon>Agaricomycetidae</taxon>
        <taxon>Agaricales</taxon>
        <taxon>Marasmiineae</taxon>
        <taxon>Mycenaceae</taxon>
        <taxon>Mycena</taxon>
    </lineage>
</organism>
<gene>
    <name evidence="2" type="ORF">MCHLO_00295</name>
</gene>
<reference evidence="2" key="1">
    <citation type="submission" date="2014-09" db="EMBL/GenBank/DDBJ databases">
        <title>Genome sequence of the luminous mushroom Mycena chlorophos for searching fungal bioluminescence genes.</title>
        <authorList>
            <person name="Tanaka Y."/>
            <person name="Kasuga D."/>
            <person name="Oba Y."/>
            <person name="Hase S."/>
            <person name="Sato K."/>
            <person name="Oba Y."/>
            <person name="Sakakibara Y."/>
        </authorList>
    </citation>
    <scope>NUCLEOTIDE SEQUENCE</scope>
</reference>
<accession>A0ABQ0KUL1</accession>
<evidence type="ECO:0000313" key="3">
    <source>
        <dbReference type="Proteomes" id="UP000815677"/>
    </source>
</evidence>
<protein>
    <submittedName>
        <fullName evidence="2">Uncharacterized protein</fullName>
    </submittedName>
</protein>